<evidence type="ECO:0000313" key="4">
    <source>
        <dbReference type="Proteomes" id="UP000075025"/>
    </source>
</evidence>
<dbReference type="PRINTS" id="PR00081">
    <property type="entry name" value="GDHRDH"/>
</dbReference>
<dbReference type="PATRIC" id="fig|2033.6.peg.2852"/>
<keyword evidence="2" id="KW-0560">Oxidoreductase</keyword>
<comment type="caution">
    <text evidence="3">The sequence shown here is derived from an EMBL/GenBank/DDBJ whole genome shotgun (WGS) entry which is preliminary data.</text>
</comment>
<dbReference type="InterPro" id="IPR036291">
    <property type="entry name" value="NAD(P)-bd_dom_sf"/>
</dbReference>
<dbReference type="AlphaFoldDB" id="A0A147EXJ2"/>
<dbReference type="SUPFAM" id="SSF51735">
    <property type="entry name" value="NAD(P)-binding Rossmann-fold domains"/>
    <property type="match status" value="1"/>
</dbReference>
<dbReference type="PANTHER" id="PTHR24321">
    <property type="entry name" value="DEHYDROGENASES, SHORT CHAIN"/>
    <property type="match status" value="1"/>
</dbReference>
<dbReference type="EMBL" id="LDRT01000051">
    <property type="protein sequence ID" value="KTR94580.1"/>
    <property type="molecule type" value="Genomic_DNA"/>
</dbReference>
<dbReference type="PANTHER" id="PTHR24321:SF8">
    <property type="entry name" value="ESTRADIOL 17-BETA-DEHYDROGENASE 8-RELATED"/>
    <property type="match status" value="1"/>
</dbReference>
<accession>A0A147EXJ2</accession>
<dbReference type="Proteomes" id="UP000075025">
    <property type="component" value="Unassembled WGS sequence"/>
</dbReference>
<dbReference type="InterPro" id="IPR020904">
    <property type="entry name" value="Sc_DH/Rdtase_CS"/>
</dbReference>
<dbReference type="RefSeq" id="WP_058623691.1">
    <property type="nucleotide sequence ID" value="NZ_LDRT01000051.1"/>
</dbReference>
<dbReference type="PROSITE" id="PS00061">
    <property type="entry name" value="ADH_SHORT"/>
    <property type="match status" value="1"/>
</dbReference>
<name>A0A147EXJ2_MICTE</name>
<gene>
    <name evidence="3" type="ORF">NS220_08795</name>
</gene>
<proteinExistence type="inferred from homology"/>
<dbReference type="OrthoDB" id="517007at2"/>
<protein>
    <recommendedName>
        <fullName evidence="5">Short-chain dehydrogenase</fullName>
    </recommendedName>
</protein>
<dbReference type="NCBIfam" id="NF005559">
    <property type="entry name" value="PRK07231.1"/>
    <property type="match status" value="1"/>
</dbReference>
<organism evidence="3 4">
    <name type="scientific">Microbacterium testaceum</name>
    <name type="common">Aureobacterium testaceum</name>
    <name type="synonym">Brevibacterium testaceum</name>
    <dbReference type="NCBI Taxonomy" id="2033"/>
    <lineage>
        <taxon>Bacteria</taxon>
        <taxon>Bacillati</taxon>
        <taxon>Actinomycetota</taxon>
        <taxon>Actinomycetes</taxon>
        <taxon>Micrococcales</taxon>
        <taxon>Microbacteriaceae</taxon>
        <taxon>Microbacterium</taxon>
    </lineage>
</organism>
<dbReference type="Pfam" id="PF13561">
    <property type="entry name" value="adh_short_C2"/>
    <property type="match status" value="1"/>
</dbReference>
<dbReference type="GO" id="GO:0016491">
    <property type="term" value="F:oxidoreductase activity"/>
    <property type="evidence" value="ECO:0007669"/>
    <property type="project" value="UniProtKB-KW"/>
</dbReference>
<reference evidence="3 4" key="1">
    <citation type="journal article" date="2016" name="Front. Microbiol.">
        <title>Genomic Resource of Rice Seed Associated Bacteria.</title>
        <authorList>
            <person name="Midha S."/>
            <person name="Bansal K."/>
            <person name="Sharma S."/>
            <person name="Kumar N."/>
            <person name="Patil P.P."/>
            <person name="Chaudhry V."/>
            <person name="Patil P.B."/>
        </authorList>
    </citation>
    <scope>NUCLEOTIDE SEQUENCE [LARGE SCALE GENOMIC DNA]</scope>
    <source>
        <strain evidence="3 4">NS220</strain>
    </source>
</reference>
<dbReference type="Gene3D" id="3.40.50.720">
    <property type="entry name" value="NAD(P)-binding Rossmann-like Domain"/>
    <property type="match status" value="1"/>
</dbReference>
<dbReference type="FunFam" id="3.40.50.720:FF:000084">
    <property type="entry name" value="Short-chain dehydrogenase reductase"/>
    <property type="match status" value="1"/>
</dbReference>
<evidence type="ECO:0008006" key="5">
    <source>
        <dbReference type="Google" id="ProtNLM"/>
    </source>
</evidence>
<dbReference type="PRINTS" id="PR00080">
    <property type="entry name" value="SDRFAMILY"/>
</dbReference>
<evidence type="ECO:0000313" key="3">
    <source>
        <dbReference type="EMBL" id="KTR94580.1"/>
    </source>
</evidence>
<comment type="similarity">
    <text evidence="1">Belongs to the short-chain dehydrogenases/reductases (SDR) family.</text>
</comment>
<dbReference type="CDD" id="cd05233">
    <property type="entry name" value="SDR_c"/>
    <property type="match status" value="1"/>
</dbReference>
<evidence type="ECO:0000256" key="1">
    <source>
        <dbReference type="ARBA" id="ARBA00006484"/>
    </source>
</evidence>
<sequence length="249" mass="25675">MSFADKVVVVTGGASGIGEATAKLLAERGAKVVIGDVVEAAGERVVAEISAAGGTASFLRTDVAQAADTVALVDHAVATYGGLHLAANIAGIGHPPARMHELDEAWWDRIHDIDLKGMWLSMRAEIAYFLAHGGGAIVNMASGAGQRATLGQPAYAAAKAGVISLTGQAALEYARDNIRVNAVAPGLIETPAVAALDEQTRAMYAAQMPIGRMGQPREIATTVAWLLSDDASFVTGITHNTDGGFTQKS</sequence>
<evidence type="ECO:0000256" key="2">
    <source>
        <dbReference type="ARBA" id="ARBA00023002"/>
    </source>
</evidence>
<dbReference type="InterPro" id="IPR002347">
    <property type="entry name" value="SDR_fam"/>
</dbReference>